<protein>
    <submittedName>
        <fullName evidence="2">Ornithine/acetylornithine aminotransferase</fullName>
    </submittedName>
</protein>
<reference evidence="2" key="1">
    <citation type="submission" date="2019-05" db="EMBL/GenBank/DDBJ databases">
        <authorList>
            <consortium name="Pathogen Informatics"/>
        </authorList>
    </citation>
    <scope>NUCLEOTIDE SEQUENCE [LARGE SCALE GENOMIC DNA]</scope>
    <source>
        <strain evidence="2">NCTC12965</strain>
    </source>
</reference>
<keyword evidence="2" id="KW-0808">Transferase</keyword>
<dbReference type="EMBL" id="CABEEZ010000164">
    <property type="protein sequence ID" value="VTR60042.1"/>
    <property type="molecule type" value="Genomic_DNA"/>
</dbReference>
<dbReference type="Pfam" id="PF05872">
    <property type="entry name" value="HerA_C"/>
    <property type="match status" value="1"/>
</dbReference>
<dbReference type="InterPro" id="IPR033186">
    <property type="entry name" value="HerA_C"/>
</dbReference>
<name>A0A4U9WLV1_SERFO</name>
<sequence length="70" mass="7976">MLDINDLMRTDANGHGIINLLAADKLINQPKLYAVFLLWLLAELFEHLPEVGDPEQPKLVFFFRRSPSAV</sequence>
<dbReference type="AlphaFoldDB" id="A0A4U9WLV1"/>
<dbReference type="GO" id="GO:0008483">
    <property type="term" value="F:transaminase activity"/>
    <property type="evidence" value="ECO:0007669"/>
    <property type="project" value="UniProtKB-KW"/>
</dbReference>
<keyword evidence="2" id="KW-0032">Aminotransferase</keyword>
<accession>A0A4U9WLV1</accession>
<proteinExistence type="predicted"/>
<gene>
    <name evidence="2" type="ORF">NCTC12965_08339</name>
</gene>
<feature type="domain" description="Helicase HerA-like C-terminal" evidence="1">
    <location>
        <begin position="1"/>
        <end position="63"/>
    </location>
</feature>
<organism evidence="2">
    <name type="scientific">Serratia fonticola</name>
    <dbReference type="NCBI Taxonomy" id="47917"/>
    <lineage>
        <taxon>Bacteria</taxon>
        <taxon>Pseudomonadati</taxon>
        <taxon>Pseudomonadota</taxon>
        <taxon>Gammaproteobacteria</taxon>
        <taxon>Enterobacterales</taxon>
        <taxon>Yersiniaceae</taxon>
        <taxon>Serratia</taxon>
    </lineage>
</organism>
<evidence type="ECO:0000313" key="2">
    <source>
        <dbReference type="EMBL" id="VTR60042.1"/>
    </source>
</evidence>
<evidence type="ECO:0000259" key="1">
    <source>
        <dbReference type="Pfam" id="PF05872"/>
    </source>
</evidence>